<dbReference type="EMBL" id="DF933840">
    <property type="protein sequence ID" value="GAM42232.1"/>
    <property type="molecule type" value="Genomic_DNA"/>
</dbReference>
<evidence type="ECO:0000259" key="1">
    <source>
        <dbReference type="Pfam" id="PF01048"/>
    </source>
</evidence>
<sequence length="351" mass="38126">MTEIQLSHADYTVGWICALSVEMAAASVMLDETHSNLPVHASDHNAYTLGRIGNHNIAIASLPSGVAGTTSAAVVASQLTSSFPSIRFLLMVGIGGGVPDPDDKDIRLGDVVVSQPGGTSGGVVQFDFGKAQDGTFQRTGMLNKPSEQLLRAVAKVQSDYILGRGKVFDYISKLKNFSDFVYPGEAKDLLFQPDYHHTAPASTCKRCDRSRLVVRLSRSSTVPKVHYGLIASSNQVIRDGEKRDRLAEDLDIICFETEAAGLMDNFPCLVIRGISDYADSHKNDQWHAYAAATAAAFSKELLHAVPSIQGYQERYRQQDRGGQYYPGNYYITGSGPVFLGNVSAGRDINNR</sequence>
<organism evidence="2 3">
    <name type="scientific">Talaromyces pinophilus</name>
    <name type="common">Penicillium pinophilum</name>
    <dbReference type="NCBI Taxonomy" id="128442"/>
    <lineage>
        <taxon>Eukaryota</taxon>
        <taxon>Fungi</taxon>
        <taxon>Dikarya</taxon>
        <taxon>Ascomycota</taxon>
        <taxon>Pezizomycotina</taxon>
        <taxon>Eurotiomycetes</taxon>
        <taxon>Eurotiomycetidae</taxon>
        <taxon>Eurotiales</taxon>
        <taxon>Trichocomaceae</taxon>
        <taxon>Talaromyces</taxon>
        <taxon>Talaromyces sect. Talaromyces</taxon>
    </lineage>
</organism>
<accession>A0A478EAA0</accession>
<dbReference type="SUPFAM" id="SSF53167">
    <property type="entry name" value="Purine and uridine phosphorylases"/>
    <property type="match status" value="1"/>
</dbReference>
<gene>
    <name evidence="2" type="ORF">TCE0_044f16005</name>
</gene>
<dbReference type="PANTHER" id="PTHR46082:SF11">
    <property type="entry name" value="AAA+ ATPASE DOMAIN-CONTAINING PROTEIN-RELATED"/>
    <property type="match status" value="1"/>
</dbReference>
<dbReference type="InterPro" id="IPR035994">
    <property type="entry name" value="Nucleoside_phosphorylase_sf"/>
</dbReference>
<name>A0A478EAA0_TALPI</name>
<dbReference type="InterPro" id="IPR053137">
    <property type="entry name" value="NLR-like"/>
</dbReference>
<dbReference type="AlphaFoldDB" id="A0A478EAA0"/>
<dbReference type="Gene3D" id="3.40.50.1580">
    <property type="entry name" value="Nucleoside phosphorylase domain"/>
    <property type="match status" value="1"/>
</dbReference>
<dbReference type="Pfam" id="PF01048">
    <property type="entry name" value="PNP_UDP_1"/>
    <property type="match status" value="1"/>
</dbReference>
<dbReference type="Proteomes" id="UP000053095">
    <property type="component" value="Unassembled WGS sequence"/>
</dbReference>
<evidence type="ECO:0000313" key="2">
    <source>
        <dbReference type="EMBL" id="GAM42232.1"/>
    </source>
</evidence>
<proteinExistence type="predicted"/>
<dbReference type="PANTHER" id="PTHR46082">
    <property type="entry name" value="ATP/GTP-BINDING PROTEIN-RELATED"/>
    <property type="match status" value="1"/>
</dbReference>
<evidence type="ECO:0000313" key="3">
    <source>
        <dbReference type="Proteomes" id="UP000053095"/>
    </source>
</evidence>
<dbReference type="GO" id="GO:0003824">
    <property type="term" value="F:catalytic activity"/>
    <property type="evidence" value="ECO:0007669"/>
    <property type="project" value="InterPro"/>
</dbReference>
<dbReference type="InterPro" id="IPR000845">
    <property type="entry name" value="Nucleoside_phosphorylase_d"/>
</dbReference>
<dbReference type="GO" id="GO:0009116">
    <property type="term" value="P:nucleoside metabolic process"/>
    <property type="evidence" value="ECO:0007669"/>
    <property type="project" value="InterPro"/>
</dbReference>
<protein>
    <submittedName>
        <fullName evidence="2">Pfs domain protein</fullName>
    </submittedName>
</protein>
<reference evidence="3" key="1">
    <citation type="journal article" date="2015" name="Genome Announc.">
        <title>Draft genome sequence of Talaromyces cellulolyticus strain Y-94, a source of lignocellulosic biomass-degrading enzymes.</title>
        <authorList>
            <person name="Fujii T."/>
            <person name="Koike H."/>
            <person name="Sawayama S."/>
            <person name="Yano S."/>
            <person name="Inoue H."/>
        </authorList>
    </citation>
    <scope>NUCLEOTIDE SEQUENCE [LARGE SCALE GENOMIC DNA]</scope>
    <source>
        <strain evidence="3">Y-94</strain>
    </source>
</reference>
<feature type="domain" description="Nucleoside phosphorylase" evidence="1">
    <location>
        <begin position="13"/>
        <end position="295"/>
    </location>
</feature>
<keyword evidence="3" id="KW-1185">Reference proteome</keyword>